<gene>
    <name evidence="1" type="ORF">Pan44_44580</name>
</gene>
<dbReference type="AlphaFoldDB" id="A0A517SJV4"/>
<dbReference type="InterPro" id="IPR006311">
    <property type="entry name" value="TAT_signal"/>
</dbReference>
<evidence type="ECO:0000313" key="1">
    <source>
        <dbReference type="EMBL" id="QDT56404.1"/>
    </source>
</evidence>
<dbReference type="PROSITE" id="PS51318">
    <property type="entry name" value="TAT"/>
    <property type="match status" value="1"/>
</dbReference>
<dbReference type="InterPro" id="IPR017850">
    <property type="entry name" value="Alkaline_phosphatase_core_sf"/>
</dbReference>
<dbReference type="PANTHER" id="PTHR43737">
    <property type="entry name" value="BLL7424 PROTEIN"/>
    <property type="match status" value="1"/>
</dbReference>
<dbReference type="Gene3D" id="3.40.720.10">
    <property type="entry name" value="Alkaline Phosphatase, subunit A"/>
    <property type="match status" value="1"/>
</dbReference>
<organism evidence="1 2">
    <name type="scientific">Caulifigura coniformis</name>
    <dbReference type="NCBI Taxonomy" id="2527983"/>
    <lineage>
        <taxon>Bacteria</taxon>
        <taxon>Pseudomonadati</taxon>
        <taxon>Planctomycetota</taxon>
        <taxon>Planctomycetia</taxon>
        <taxon>Planctomycetales</taxon>
        <taxon>Planctomycetaceae</taxon>
        <taxon>Caulifigura</taxon>
    </lineage>
</organism>
<dbReference type="RefSeq" id="WP_145033860.1">
    <property type="nucleotide sequence ID" value="NZ_CP036271.1"/>
</dbReference>
<sequence>MLRSARVPAEISRRDWLRIAAATAAGVSFNSASVLKAFADQVVASPTRKRACILLWMSGGPSQIDTFDPKPGHANGGPTKAIDTSVAGVQIAENLPKLAQQMKHVAVVRSITTKEGDHSRATHFVRTGSLPQGPIRYPTLGSLFSKELGDTSSDLPNFVSIAPNRFLSPAAFGPGFLGPQYAPLFVGENGAGGAMADAAAALQVRNIELPRGVEKSRGDSRIGLLQSIDDRFLADHPGIVTESRNSAYSKAVRLMNSTGVKAFNLDDEDASLRDAYGRTAFGQGCLLARRLVERGVPFVEVSLNSAEGAGGIGWDTHADNFNAVKNLCGVLDPAWSTLLTDLEQRGLLDSTLVVWMGEFGRTPKINESTGRDHFPVAWTNVLCGGGIKGGQFVGKTSEDAMTVADRPVTVQDMFATMAMALGLDPAKTNMSNIGRPIPIAEPSAKAITEVVA</sequence>
<dbReference type="KEGG" id="ccos:Pan44_44580"/>
<proteinExistence type="predicted"/>
<protein>
    <recommendedName>
        <fullName evidence="3">DUF1501 domain-containing protein</fullName>
    </recommendedName>
</protein>
<name>A0A517SJV4_9PLAN</name>
<evidence type="ECO:0008006" key="3">
    <source>
        <dbReference type="Google" id="ProtNLM"/>
    </source>
</evidence>
<dbReference type="InterPro" id="IPR010869">
    <property type="entry name" value="DUF1501"/>
</dbReference>
<dbReference type="InParanoid" id="A0A517SJV4"/>
<reference evidence="1 2" key="1">
    <citation type="submission" date="2019-02" db="EMBL/GenBank/DDBJ databases">
        <title>Deep-cultivation of Planctomycetes and their phenomic and genomic characterization uncovers novel biology.</title>
        <authorList>
            <person name="Wiegand S."/>
            <person name="Jogler M."/>
            <person name="Boedeker C."/>
            <person name="Pinto D."/>
            <person name="Vollmers J."/>
            <person name="Rivas-Marin E."/>
            <person name="Kohn T."/>
            <person name="Peeters S.H."/>
            <person name="Heuer A."/>
            <person name="Rast P."/>
            <person name="Oberbeckmann S."/>
            <person name="Bunk B."/>
            <person name="Jeske O."/>
            <person name="Meyerdierks A."/>
            <person name="Storesund J.E."/>
            <person name="Kallscheuer N."/>
            <person name="Luecker S."/>
            <person name="Lage O.M."/>
            <person name="Pohl T."/>
            <person name="Merkel B.J."/>
            <person name="Hornburger P."/>
            <person name="Mueller R.-W."/>
            <person name="Bruemmer F."/>
            <person name="Labrenz M."/>
            <person name="Spormann A.M."/>
            <person name="Op den Camp H."/>
            <person name="Overmann J."/>
            <person name="Amann R."/>
            <person name="Jetten M.S.M."/>
            <person name="Mascher T."/>
            <person name="Medema M.H."/>
            <person name="Devos D.P."/>
            <person name="Kaster A.-K."/>
            <person name="Ovreas L."/>
            <person name="Rohde M."/>
            <person name="Galperin M.Y."/>
            <person name="Jogler C."/>
        </authorList>
    </citation>
    <scope>NUCLEOTIDE SEQUENCE [LARGE SCALE GENOMIC DNA]</scope>
    <source>
        <strain evidence="1 2">Pan44</strain>
    </source>
</reference>
<dbReference type="OrthoDB" id="127333at2"/>
<accession>A0A517SJV4</accession>
<keyword evidence="2" id="KW-1185">Reference proteome</keyword>
<dbReference type="Proteomes" id="UP000315700">
    <property type="component" value="Chromosome"/>
</dbReference>
<dbReference type="Pfam" id="PF07394">
    <property type="entry name" value="DUF1501"/>
    <property type="match status" value="1"/>
</dbReference>
<evidence type="ECO:0000313" key="2">
    <source>
        <dbReference type="Proteomes" id="UP000315700"/>
    </source>
</evidence>
<dbReference type="PANTHER" id="PTHR43737:SF1">
    <property type="entry name" value="DUF1501 DOMAIN-CONTAINING PROTEIN"/>
    <property type="match status" value="1"/>
</dbReference>
<dbReference type="SUPFAM" id="SSF53649">
    <property type="entry name" value="Alkaline phosphatase-like"/>
    <property type="match status" value="1"/>
</dbReference>
<dbReference type="EMBL" id="CP036271">
    <property type="protein sequence ID" value="QDT56404.1"/>
    <property type="molecule type" value="Genomic_DNA"/>
</dbReference>